<protein>
    <recommendedName>
        <fullName evidence="4">DUF998 domain-containing protein</fullName>
    </recommendedName>
</protein>
<feature type="transmembrane region" description="Helical" evidence="1">
    <location>
        <begin position="91"/>
        <end position="112"/>
    </location>
</feature>
<organism evidence="2 3">
    <name type="scientific">Arthrobacter methylotrophus</name>
    <dbReference type="NCBI Taxonomy" id="121291"/>
    <lineage>
        <taxon>Bacteria</taxon>
        <taxon>Bacillati</taxon>
        <taxon>Actinomycetota</taxon>
        <taxon>Actinomycetes</taxon>
        <taxon>Micrococcales</taxon>
        <taxon>Micrococcaceae</taxon>
        <taxon>Arthrobacter</taxon>
    </lineage>
</organism>
<evidence type="ECO:0000256" key="1">
    <source>
        <dbReference type="SAM" id="Phobius"/>
    </source>
</evidence>
<feature type="transmembrane region" description="Helical" evidence="1">
    <location>
        <begin position="163"/>
        <end position="181"/>
    </location>
</feature>
<proteinExistence type="predicted"/>
<feature type="transmembrane region" description="Helical" evidence="1">
    <location>
        <begin position="241"/>
        <end position="261"/>
    </location>
</feature>
<accession>A0ABV5UPS4</accession>
<feature type="transmembrane region" description="Helical" evidence="1">
    <location>
        <begin position="328"/>
        <end position="348"/>
    </location>
</feature>
<evidence type="ECO:0000313" key="3">
    <source>
        <dbReference type="Proteomes" id="UP001589536"/>
    </source>
</evidence>
<dbReference type="EMBL" id="JBHMBH010000021">
    <property type="protein sequence ID" value="MFB9714532.1"/>
    <property type="molecule type" value="Genomic_DNA"/>
</dbReference>
<reference evidence="2 3" key="1">
    <citation type="submission" date="2024-09" db="EMBL/GenBank/DDBJ databases">
        <authorList>
            <person name="Sun Q."/>
            <person name="Mori K."/>
        </authorList>
    </citation>
    <scope>NUCLEOTIDE SEQUENCE [LARGE SCALE GENOMIC DNA]</scope>
    <source>
        <strain evidence="2 3">JCM 13519</strain>
    </source>
</reference>
<evidence type="ECO:0008006" key="4">
    <source>
        <dbReference type="Google" id="ProtNLM"/>
    </source>
</evidence>
<feature type="transmembrane region" description="Helical" evidence="1">
    <location>
        <begin position="59"/>
        <end position="79"/>
    </location>
</feature>
<keyword evidence="1" id="KW-0812">Transmembrane</keyword>
<gene>
    <name evidence="2" type="ORF">ACFFPI_10400</name>
</gene>
<feature type="transmembrane region" description="Helical" evidence="1">
    <location>
        <begin position="214"/>
        <end position="234"/>
    </location>
</feature>
<keyword evidence="3" id="KW-1185">Reference proteome</keyword>
<keyword evidence="1" id="KW-1133">Transmembrane helix</keyword>
<feature type="transmembrane region" description="Helical" evidence="1">
    <location>
        <begin position="297"/>
        <end position="316"/>
    </location>
</feature>
<name>A0ABV5UPS4_9MICC</name>
<keyword evidence="1" id="KW-0472">Membrane</keyword>
<dbReference type="Proteomes" id="UP001589536">
    <property type="component" value="Unassembled WGS sequence"/>
</dbReference>
<feature type="transmembrane region" description="Helical" evidence="1">
    <location>
        <begin position="132"/>
        <end position="151"/>
    </location>
</feature>
<sequence length="368" mass="38873">MDATAAHAFATPPVSVHRPTTAVEDVITLAAGVWLLTGTYVDGWAHNNLRDLETFFTPWHAILYSGFAACALWIVALTWRRHAPDARWMEAIPAGYGAATAGVLLFLVSGAADFAWHSVFGIEQGIKALFSPSHLGLATGGFLILSAPFSAAWHSPERSWPRLMPAVVSAMLSGMVAAFILQEFAVFARHGLIQTYSGSAGAQPAVTIPTSSSIIVSLASFFVSTAVLFVPVLLLSLRWRLHAAVPAAMTLLPSVALQIMVALRDAWLVPAALVGAVLVGVVWAVARPKPDRPARLLTAIGLSPVVFWAPYFAGVALHDSALSFSSELWGGTLAWTGLEMLALAALTFKVRTTAGTTSKLPAGEGRGG</sequence>
<evidence type="ECO:0000313" key="2">
    <source>
        <dbReference type="EMBL" id="MFB9714532.1"/>
    </source>
</evidence>
<comment type="caution">
    <text evidence="2">The sequence shown here is derived from an EMBL/GenBank/DDBJ whole genome shotgun (WGS) entry which is preliminary data.</text>
</comment>
<feature type="transmembrane region" description="Helical" evidence="1">
    <location>
        <begin position="267"/>
        <end position="285"/>
    </location>
</feature>
<dbReference type="RefSeq" id="WP_345046262.1">
    <property type="nucleotide sequence ID" value="NZ_BAABED010000001.1"/>
</dbReference>